<dbReference type="InterPro" id="IPR039565">
    <property type="entry name" value="BamD-like"/>
</dbReference>
<dbReference type="InterPro" id="IPR051685">
    <property type="entry name" value="Ycf3/AcsC/BcsC/TPR_MFPF"/>
</dbReference>
<dbReference type="RefSeq" id="WP_044346088.1">
    <property type="nucleotide sequence ID" value="NZ_AZAC01000001.1"/>
</dbReference>
<dbReference type="Gene3D" id="2.60.40.3500">
    <property type="match status" value="1"/>
</dbReference>
<keyword evidence="3 4" id="KW-0802">TPR repeat</keyword>
<protein>
    <recommendedName>
        <fullName evidence="7">Outer membrane lipoprotein BamD-like domain-containing protein</fullName>
    </recommendedName>
</protein>
<dbReference type="InParanoid" id="A0A0D2JCZ2"/>
<feature type="transmembrane region" description="Helical" evidence="6">
    <location>
        <begin position="23"/>
        <end position="39"/>
    </location>
</feature>
<evidence type="ECO:0000256" key="1">
    <source>
        <dbReference type="ARBA" id="ARBA00022729"/>
    </source>
</evidence>
<feature type="region of interest" description="Disordered" evidence="5">
    <location>
        <begin position="147"/>
        <end position="206"/>
    </location>
</feature>
<evidence type="ECO:0000313" key="9">
    <source>
        <dbReference type="Proteomes" id="UP000032233"/>
    </source>
</evidence>
<feature type="region of interest" description="Disordered" evidence="5">
    <location>
        <begin position="312"/>
        <end position="464"/>
    </location>
</feature>
<feature type="repeat" description="TPR" evidence="4">
    <location>
        <begin position="664"/>
        <end position="697"/>
    </location>
</feature>
<keyword evidence="6" id="KW-1133">Transmembrane helix</keyword>
<organism evidence="8 9">
    <name type="scientific">Dethiosulfatarculus sandiegensis</name>
    <dbReference type="NCBI Taxonomy" id="1429043"/>
    <lineage>
        <taxon>Bacteria</taxon>
        <taxon>Pseudomonadati</taxon>
        <taxon>Thermodesulfobacteriota</taxon>
        <taxon>Desulfarculia</taxon>
        <taxon>Desulfarculales</taxon>
        <taxon>Desulfarculaceae</taxon>
        <taxon>Dethiosulfatarculus</taxon>
    </lineage>
</organism>
<dbReference type="SMART" id="SM00028">
    <property type="entry name" value="TPR"/>
    <property type="match status" value="9"/>
</dbReference>
<dbReference type="STRING" id="1429043.X474_00465"/>
<dbReference type="PANTHER" id="PTHR44943:SF8">
    <property type="entry name" value="TPR REPEAT-CONTAINING PROTEIN MJ0263"/>
    <property type="match status" value="1"/>
</dbReference>
<dbReference type="Pfam" id="PF13525">
    <property type="entry name" value="YfiO"/>
    <property type="match status" value="1"/>
</dbReference>
<accession>A0A0D2JCZ2</accession>
<feature type="compositionally biased region" description="Low complexity" evidence="5">
    <location>
        <begin position="435"/>
        <end position="449"/>
    </location>
</feature>
<evidence type="ECO:0000256" key="6">
    <source>
        <dbReference type="SAM" id="Phobius"/>
    </source>
</evidence>
<dbReference type="EMBL" id="AZAC01000001">
    <property type="protein sequence ID" value="KIX16039.1"/>
    <property type="molecule type" value="Genomic_DNA"/>
</dbReference>
<dbReference type="InterPro" id="IPR011990">
    <property type="entry name" value="TPR-like_helical_dom_sf"/>
</dbReference>
<reference evidence="8 9" key="1">
    <citation type="submission" date="2013-11" db="EMBL/GenBank/DDBJ databases">
        <title>Metagenomic analysis of a methanogenic consortium involved in long chain n-alkane degradation.</title>
        <authorList>
            <person name="Davidova I.A."/>
            <person name="Callaghan A.V."/>
            <person name="Wawrik B."/>
            <person name="Pruitt S."/>
            <person name="Marks C."/>
            <person name="Duncan K.E."/>
            <person name="Suflita J.M."/>
        </authorList>
    </citation>
    <scope>NUCLEOTIDE SEQUENCE [LARGE SCALE GENOMIC DNA]</scope>
    <source>
        <strain evidence="8 9">SPR</strain>
    </source>
</reference>
<keyword evidence="6" id="KW-0472">Membrane</keyword>
<evidence type="ECO:0000256" key="2">
    <source>
        <dbReference type="ARBA" id="ARBA00022737"/>
    </source>
</evidence>
<evidence type="ECO:0000256" key="4">
    <source>
        <dbReference type="PROSITE-ProRule" id="PRU00339"/>
    </source>
</evidence>
<dbReference type="Gene3D" id="1.25.40.10">
    <property type="entry name" value="Tetratricopeptide repeat domain"/>
    <property type="match status" value="4"/>
</dbReference>
<dbReference type="Proteomes" id="UP000032233">
    <property type="component" value="Unassembled WGS sequence"/>
</dbReference>
<gene>
    <name evidence="8" type="ORF">X474_00465</name>
</gene>
<dbReference type="PROSITE" id="PS50005">
    <property type="entry name" value="TPR"/>
    <property type="match status" value="2"/>
</dbReference>
<feature type="domain" description="Outer membrane lipoprotein BamD-like" evidence="7">
    <location>
        <begin position="469"/>
        <end position="629"/>
    </location>
</feature>
<dbReference type="InterPro" id="IPR019734">
    <property type="entry name" value="TPR_rpt"/>
</dbReference>
<dbReference type="OrthoDB" id="5410552at2"/>
<keyword evidence="2" id="KW-0677">Repeat</keyword>
<feature type="repeat" description="TPR" evidence="4">
    <location>
        <begin position="785"/>
        <end position="818"/>
    </location>
</feature>
<dbReference type="PANTHER" id="PTHR44943">
    <property type="entry name" value="CELLULOSE SYNTHASE OPERON PROTEIN C"/>
    <property type="match status" value="1"/>
</dbReference>
<name>A0A0D2JCZ2_9BACT</name>
<sequence length="1109" mass="124921">MLSNTWWEDTAKRLQGEFDIHKVFKYLLVVLTALFWGLLPATESQAYVITGMRLVSSEEMSRLVLQADGPLEFKVDLTDPQTVVLSLPNSSMDTPKPNLQNDPVIKDIQAKITDTGLALVITTRAPGVTVLPFYDAGTRQLTLELGGSPSLSVAVPPKKTKPEPQKKSTPKPAPKPPVKPEPEPAPAKIEKKAVQAPAPRAKTPQPQPVVAAVAGVRLGTNKEYTRLVVDGDAPLQAGFDLKGGIVYLSFKRAELLPEAPVPSGDKRIKSISIINPKPLKLALKLHGPLFKHRIFKQRQGNQIILDLVTKQEQEPKKQPQAKSAAADQQKEIKTTKELPEPESDQFPQQLPEPQAPGADQAGQAPLSASQTNTKVAAPENTSRDIPLVSYAEPVEGNKAMTRGKIPPVPPPQPLARPRGPLEKEATEKTEKQEPAIEQEPPQAPQAKAPQPEENRFPQGALLGPKARQDIEARTLFDRAKEALDSRRFDEAINGFQLFLKTYPDHPLAEEAHFRLADAFLYKNERNIAPSYDEVMLNYQKAVDLYPKSEQVPWAFAMMGEAAILAQEPYKAVGYFDLVTEDHPKSEYVPLAKVKKGAAFLAQAKYRRAIDEYREVSSKYPDSRFRRDADWGQARALFGIARYERASLLLKDMDRRNPELRIKEPELLYYIGEADYQLKRYESARRYFLWALNIMPDIPYADIMLTRVGDTYQFEKDYKTAKDIYRRVVEKWPETDGALVARIRLAESPKSDEKHPVDLFQIEATTDAFETYKEIAEKYPDRQVAQLAQLKLGVYYYKKQQYNKSLNVLSKLVQRHPRTIFRPDVDYTRNLAAMALLAEFKDQNMPLRLMEYYLKNQDLLTRPNSNQVLRLLAWAYDQAGLSKRAAKLYEILMVRGVDEPAINLALARNRMKEREFKAVEGLLTKDDLARLKGDDLILARSLLARALAKQKKCKQADRVFAGLLAKAPNHKNAPLDYQTWADCLAEMKQYKKGLAALEKASALLKTRTDINSGLQRYITVMQSGSLARRAGMLTRAIDEFKKAQDLAPTIRERAQAIYETAMAYKQAGKPEKLAPAFQRLVKFKVKPWSDMAARHLKDMELAPSLAQVGR</sequence>
<keyword evidence="9" id="KW-1185">Reference proteome</keyword>
<feature type="compositionally biased region" description="Basic and acidic residues" evidence="5">
    <location>
        <begin position="328"/>
        <end position="339"/>
    </location>
</feature>
<feature type="compositionally biased region" description="Basic and acidic residues" evidence="5">
    <location>
        <begin position="178"/>
        <end position="193"/>
    </location>
</feature>
<evidence type="ECO:0000259" key="7">
    <source>
        <dbReference type="Pfam" id="PF13525"/>
    </source>
</evidence>
<proteinExistence type="predicted"/>
<evidence type="ECO:0000256" key="5">
    <source>
        <dbReference type="SAM" id="MobiDB-lite"/>
    </source>
</evidence>
<dbReference type="Pfam" id="PF13174">
    <property type="entry name" value="TPR_6"/>
    <property type="match status" value="2"/>
</dbReference>
<comment type="caution">
    <text evidence="8">The sequence shown here is derived from an EMBL/GenBank/DDBJ whole genome shotgun (WGS) entry which is preliminary data.</text>
</comment>
<feature type="compositionally biased region" description="Low complexity" evidence="5">
    <location>
        <begin position="318"/>
        <end position="327"/>
    </location>
</feature>
<dbReference type="SUPFAM" id="SSF48452">
    <property type="entry name" value="TPR-like"/>
    <property type="match status" value="3"/>
</dbReference>
<keyword evidence="6" id="KW-0812">Transmembrane</keyword>
<keyword evidence="1" id="KW-0732">Signal</keyword>
<evidence type="ECO:0000313" key="8">
    <source>
        <dbReference type="EMBL" id="KIX16039.1"/>
    </source>
</evidence>
<feature type="compositionally biased region" description="Basic and acidic residues" evidence="5">
    <location>
        <begin position="419"/>
        <end position="434"/>
    </location>
</feature>
<evidence type="ECO:0000256" key="3">
    <source>
        <dbReference type="ARBA" id="ARBA00022803"/>
    </source>
</evidence>
<feature type="compositionally biased region" description="Low complexity" evidence="5">
    <location>
        <begin position="351"/>
        <end position="365"/>
    </location>
</feature>
<dbReference type="AlphaFoldDB" id="A0A0D2JCZ2"/>